<keyword evidence="2" id="KW-1185">Reference proteome</keyword>
<comment type="caution">
    <text evidence="1">The sequence shown here is derived from an EMBL/GenBank/DDBJ whole genome shotgun (WGS) entry which is preliminary data.</text>
</comment>
<accession>A0AAP0Q188</accession>
<dbReference type="EMBL" id="JBBNAF010000002">
    <property type="protein sequence ID" value="KAK9163315.1"/>
    <property type="molecule type" value="Genomic_DNA"/>
</dbReference>
<proteinExistence type="predicted"/>
<evidence type="ECO:0000313" key="2">
    <source>
        <dbReference type="Proteomes" id="UP001420932"/>
    </source>
</evidence>
<reference evidence="1 2" key="1">
    <citation type="submission" date="2024-01" db="EMBL/GenBank/DDBJ databases">
        <title>Genome assemblies of Stephania.</title>
        <authorList>
            <person name="Yang L."/>
        </authorList>
    </citation>
    <scope>NUCLEOTIDE SEQUENCE [LARGE SCALE GENOMIC DNA]</scope>
    <source>
        <strain evidence="1">YNDBR</strain>
        <tissue evidence="1">Leaf</tissue>
    </source>
</reference>
<sequence length="63" mass="7206">MKLISGRVYVRYCRAPKILLYKVGSEKGIPSAALSRTPTEYGEDSGLESNKFVFLRRSRMYLC</sequence>
<dbReference type="AlphaFoldDB" id="A0AAP0Q188"/>
<evidence type="ECO:0000313" key="1">
    <source>
        <dbReference type="EMBL" id="KAK9163315.1"/>
    </source>
</evidence>
<gene>
    <name evidence="1" type="ORF">Syun_004217</name>
</gene>
<organism evidence="1 2">
    <name type="scientific">Stephania yunnanensis</name>
    <dbReference type="NCBI Taxonomy" id="152371"/>
    <lineage>
        <taxon>Eukaryota</taxon>
        <taxon>Viridiplantae</taxon>
        <taxon>Streptophyta</taxon>
        <taxon>Embryophyta</taxon>
        <taxon>Tracheophyta</taxon>
        <taxon>Spermatophyta</taxon>
        <taxon>Magnoliopsida</taxon>
        <taxon>Ranunculales</taxon>
        <taxon>Menispermaceae</taxon>
        <taxon>Menispermoideae</taxon>
        <taxon>Cissampelideae</taxon>
        <taxon>Stephania</taxon>
    </lineage>
</organism>
<dbReference type="Proteomes" id="UP001420932">
    <property type="component" value="Unassembled WGS sequence"/>
</dbReference>
<name>A0AAP0Q188_9MAGN</name>
<protein>
    <submittedName>
        <fullName evidence="1">Uncharacterized protein</fullName>
    </submittedName>
</protein>